<evidence type="ECO:0000313" key="3">
    <source>
        <dbReference type="Proteomes" id="UP001374535"/>
    </source>
</evidence>
<accession>A0AAQ3NL16</accession>
<sequence>MKNPKTPTSPISTRCLPFKPATKTTQKTQEKPQIKTLSRDLQFAYQFVQNRDFSHRSNTRYPNCDGIRHRSTASVRKMMWNMEPTHRLLGIGIKMGSGKFQS</sequence>
<keyword evidence="3" id="KW-1185">Reference proteome</keyword>
<dbReference type="EMBL" id="CP144696">
    <property type="protein sequence ID" value="WVZ11795.1"/>
    <property type="molecule type" value="Genomic_DNA"/>
</dbReference>
<protein>
    <submittedName>
        <fullName evidence="2">Uncharacterized protein</fullName>
    </submittedName>
</protein>
<dbReference type="Proteomes" id="UP001374535">
    <property type="component" value="Chromosome 5"/>
</dbReference>
<organism evidence="2 3">
    <name type="scientific">Vigna mungo</name>
    <name type="common">Black gram</name>
    <name type="synonym">Phaseolus mungo</name>
    <dbReference type="NCBI Taxonomy" id="3915"/>
    <lineage>
        <taxon>Eukaryota</taxon>
        <taxon>Viridiplantae</taxon>
        <taxon>Streptophyta</taxon>
        <taxon>Embryophyta</taxon>
        <taxon>Tracheophyta</taxon>
        <taxon>Spermatophyta</taxon>
        <taxon>Magnoliopsida</taxon>
        <taxon>eudicotyledons</taxon>
        <taxon>Gunneridae</taxon>
        <taxon>Pentapetalae</taxon>
        <taxon>rosids</taxon>
        <taxon>fabids</taxon>
        <taxon>Fabales</taxon>
        <taxon>Fabaceae</taxon>
        <taxon>Papilionoideae</taxon>
        <taxon>50 kb inversion clade</taxon>
        <taxon>NPAAA clade</taxon>
        <taxon>indigoferoid/millettioid clade</taxon>
        <taxon>Phaseoleae</taxon>
        <taxon>Vigna</taxon>
    </lineage>
</organism>
<gene>
    <name evidence="2" type="ORF">V8G54_016325</name>
</gene>
<feature type="region of interest" description="Disordered" evidence="1">
    <location>
        <begin position="1"/>
        <end position="35"/>
    </location>
</feature>
<evidence type="ECO:0000256" key="1">
    <source>
        <dbReference type="SAM" id="MobiDB-lite"/>
    </source>
</evidence>
<dbReference type="AlphaFoldDB" id="A0AAQ3NL16"/>
<reference evidence="2 3" key="1">
    <citation type="journal article" date="2023" name="Life. Sci Alliance">
        <title>Evolutionary insights into 3D genome organization and epigenetic landscape of Vigna mungo.</title>
        <authorList>
            <person name="Junaid A."/>
            <person name="Singh B."/>
            <person name="Bhatia S."/>
        </authorList>
    </citation>
    <scope>NUCLEOTIDE SEQUENCE [LARGE SCALE GENOMIC DNA]</scope>
    <source>
        <strain evidence="2">Urdbean</strain>
    </source>
</reference>
<proteinExistence type="predicted"/>
<feature type="compositionally biased region" description="Low complexity" evidence="1">
    <location>
        <begin position="17"/>
        <end position="27"/>
    </location>
</feature>
<evidence type="ECO:0000313" key="2">
    <source>
        <dbReference type="EMBL" id="WVZ11795.1"/>
    </source>
</evidence>
<name>A0AAQ3NL16_VIGMU</name>
<feature type="compositionally biased region" description="Polar residues" evidence="1">
    <location>
        <begin position="1"/>
        <end position="12"/>
    </location>
</feature>